<dbReference type="Gene3D" id="3.30.450.150">
    <property type="entry name" value="Haem-degrading domain"/>
    <property type="match status" value="1"/>
</dbReference>
<keyword evidence="2" id="KW-1185">Reference proteome</keyword>
<dbReference type="Proteomes" id="UP000030063">
    <property type="component" value="Unassembled WGS sequence"/>
</dbReference>
<dbReference type="PANTHER" id="PTHR34309">
    <property type="entry name" value="SLR1406 PROTEIN"/>
    <property type="match status" value="1"/>
</dbReference>
<evidence type="ECO:0000313" key="2">
    <source>
        <dbReference type="Proteomes" id="UP000030063"/>
    </source>
</evidence>
<gene>
    <name evidence="1" type="ORF">TMS3_0107510</name>
</gene>
<dbReference type="STRING" id="1395571.TMS3_0107510"/>
<dbReference type="PANTHER" id="PTHR34309:SF10">
    <property type="entry name" value="SLR1406 PROTEIN"/>
    <property type="match status" value="1"/>
</dbReference>
<comment type="caution">
    <text evidence="1">The sequence shown here is derived from an EMBL/GenBank/DDBJ whole genome shotgun (WGS) entry which is preliminary data.</text>
</comment>
<dbReference type="EMBL" id="AWSQ01000001">
    <property type="protein sequence ID" value="KFX71754.1"/>
    <property type="molecule type" value="Genomic_DNA"/>
</dbReference>
<organism evidence="1 2">
    <name type="scientific">Pseudomonas taeanensis MS-3</name>
    <dbReference type="NCBI Taxonomy" id="1395571"/>
    <lineage>
        <taxon>Bacteria</taxon>
        <taxon>Pseudomonadati</taxon>
        <taxon>Pseudomonadota</taxon>
        <taxon>Gammaproteobacteria</taxon>
        <taxon>Pseudomonadales</taxon>
        <taxon>Pseudomonadaceae</taxon>
        <taxon>Pseudomonas</taxon>
    </lineage>
</organism>
<dbReference type="SUPFAM" id="SSF143744">
    <property type="entry name" value="GlcG-like"/>
    <property type="match status" value="1"/>
</dbReference>
<dbReference type="InterPro" id="IPR052517">
    <property type="entry name" value="GlcG_carb_metab_protein"/>
</dbReference>
<dbReference type="InterPro" id="IPR038084">
    <property type="entry name" value="PduO/GlcC-like_sf"/>
</dbReference>
<dbReference type="Pfam" id="PF03928">
    <property type="entry name" value="HbpS-like"/>
    <property type="match status" value="1"/>
</dbReference>
<dbReference type="RefSeq" id="WP_025164606.1">
    <property type="nucleotide sequence ID" value="NZ_AWSQ01000001.1"/>
</dbReference>
<dbReference type="eggNOG" id="COG3193">
    <property type="taxonomic scope" value="Bacteria"/>
</dbReference>
<reference evidence="1 2" key="1">
    <citation type="journal article" date="2014" name="Genome Announc.">
        <title>Draft Genome Sequence of Petroleum Oil-Degrading Marine Bacterium Pseudomonas taeanensis Strain MS-3, Isolated from a Crude Oil-Contaminated Seashore.</title>
        <authorList>
            <person name="Lee S.Y."/>
            <person name="Kim S.H."/>
            <person name="Lee D.G."/>
            <person name="Shin S."/>
            <person name="Yun S.H."/>
            <person name="Choi C.W."/>
            <person name="Chung Y.H."/>
            <person name="Choi J.S."/>
            <person name="Kahng H.Y."/>
            <person name="Kim S.I."/>
        </authorList>
    </citation>
    <scope>NUCLEOTIDE SEQUENCE [LARGE SCALE GENOMIC DNA]</scope>
    <source>
        <strain evidence="1 2">MS-3</strain>
    </source>
</reference>
<sequence>MSRLTLAQANSIIDTALAEGIRLDFQPLCVAVLDAGGHLLALKRDERASLLRPQIATGKAFGVLGMGFGGRELARRAAKMPAFFNALSDLAGGNMVPVPGGVLIRDSNGEILGAVGISGDTSDNDECCAVTGVAAAGFIADVGGAD</sequence>
<accession>A0A0A1YRF0</accession>
<protein>
    <submittedName>
        <fullName evidence="1">GlcG protein</fullName>
    </submittedName>
</protein>
<dbReference type="InterPro" id="IPR005624">
    <property type="entry name" value="PduO/GlcC-like"/>
</dbReference>
<dbReference type="OrthoDB" id="9815788at2"/>
<proteinExistence type="predicted"/>
<evidence type="ECO:0000313" key="1">
    <source>
        <dbReference type="EMBL" id="KFX71754.1"/>
    </source>
</evidence>
<name>A0A0A1YRF0_9PSED</name>
<dbReference type="AlphaFoldDB" id="A0A0A1YRF0"/>